<dbReference type="eggNOG" id="arCOG03032">
    <property type="taxonomic scope" value="Archaea"/>
</dbReference>
<dbReference type="InterPro" id="IPR011990">
    <property type="entry name" value="TPR-like_helical_dom_sf"/>
</dbReference>
<dbReference type="PATRIC" id="fig|304371.9.peg.1637"/>
<dbReference type="RefSeq" id="WP_012900350.1">
    <property type="nucleotide sequence ID" value="NC_013665.1"/>
</dbReference>
<dbReference type="InParanoid" id="D1YYZ9"/>
<protein>
    <submittedName>
        <fullName evidence="1">Uncharacterized protein</fullName>
    </submittedName>
</protein>
<name>D1YYZ9_METPS</name>
<proteinExistence type="predicted"/>
<gene>
    <name evidence="1" type="ordered locus">MCP_1599</name>
</gene>
<organism evidence="1 2">
    <name type="scientific">Methanocella paludicola (strain DSM 17711 / JCM 13418 / NBRC 101707 / SANAE)</name>
    <dbReference type="NCBI Taxonomy" id="304371"/>
    <lineage>
        <taxon>Archaea</taxon>
        <taxon>Methanobacteriati</taxon>
        <taxon>Methanobacteriota</taxon>
        <taxon>Stenosarchaea group</taxon>
        <taxon>Methanomicrobia</taxon>
        <taxon>Methanocellales</taxon>
        <taxon>Methanocellaceae</taxon>
        <taxon>Methanocella</taxon>
    </lineage>
</organism>
<sequence>MNLGVTLIKKDMVDDGLKELEKAIELNPQYADAYYELGSFFEKAQDVTKARGAYESFVKYASKDDERVERISKHLVEIKEREDAEKKGEQVYQ</sequence>
<reference evidence="1 2" key="1">
    <citation type="journal article" date="2007" name="Appl. Environ. Microbiol.">
        <title>Isolation of key methanogens for global methane emission from rice paddy fields: a novel isolate affiliated with the clone cluster rice cluster I.</title>
        <authorList>
            <person name="Sakai S."/>
            <person name="Imachi H."/>
            <person name="Sekiguchi Y."/>
            <person name="Ohashi A."/>
            <person name="Harada H."/>
            <person name="Kamagata Y."/>
        </authorList>
    </citation>
    <scope>NUCLEOTIDE SEQUENCE [LARGE SCALE GENOMIC DNA]</scope>
    <source>
        <strain evidence="2">DSM 17711 / JCM 13418 / NBRC 101707 / SANAE</strain>
    </source>
</reference>
<dbReference type="STRING" id="304371.MCP_1599"/>
<dbReference type="Gene3D" id="1.25.40.10">
    <property type="entry name" value="Tetratricopeptide repeat domain"/>
    <property type="match status" value="1"/>
</dbReference>
<reference evidence="2" key="3">
    <citation type="journal article" date="2011" name="PLoS ONE">
        <title>Genome sequence of a mesophilic hydrogenotrophic methanogen Methanocella paludicola, the first cultivated representative of the order Methanocellales.</title>
        <authorList>
            <person name="Sakai S."/>
            <person name="Takaki Y."/>
            <person name="Shimamura S."/>
            <person name="Sekine M."/>
            <person name="Tajima T."/>
            <person name="Kosugi H."/>
            <person name="Ichikawa N."/>
            <person name="Tasumi E."/>
            <person name="Hiraki A.T."/>
            <person name="Shimizu A."/>
            <person name="Kato Y."/>
            <person name="Nishiko R."/>
            <person name="Mori K."/>
            <person name="Fujita N."/>
            <person name="Imachi H."/>
            <person name="Takai K."/>
        </authorList>
    </citation>
    <scope>NUCLEOTIDE SEQUENCE [LARGE SCALE GENOMIC DNA]</scope>
    <source>
        <strain evidence="2">DSM 17711 / JCM 13418 / NBRC 101707 / SANAE</strain>
    </source>
</reference>
<dbReference type="EMBL" id="AP011532">
    <property type="protein sequence ID" value="BAI61671.1"/>
    <property type="molecule type" value="Genomic_DNA"/>
</dbReference>
<dbReference type="KEGG" id="mpd:MCP_1599"/>
<dbReference type="Proteomes" id="UP000001882">
    <property type="component" value="Chromosome"/>
</dbReference>
<evidence type="ECO:0000313" key="1">
    <source>
        <dbReference type="EMBL" id="BAI61671.1"/>
    </source>
</evidence>
<reference evidence="1 2" key="2">
    <citation type="journal article" date="2008" name="Int. J. Syst. Evol. Microbiol.">
        <title>Methanocella paludicola gen. nov., sp. nov., a methane-producing archaeon, the first isolate of the lineage 'Rice Cluster I', and proposal of the new archaeal order Methanocellales ord. nov.</title>
        <authorList>
            <person name="Sakai S."/>
            <person name="Imachi H."/>
            <person name="Hanada S."/>
            <person name="Ohashi A."/>
            <person name="Harada H."/>
            <person name="Kamagata Y."/>
        </authorList>
    </citation>
    <scope>NUCLEOTIDE SEQUENCE [LARGE SCALE GENOMIC DNA]</scope>
    <source>
        <strain evidence="2">DSM 17711 / JCM 13418 / NBRC 101707 / SANAE</strain>
    </source>
</reference>
<dbReference type="GeneID" id="8681520"/>
<keyword evidence="2" id="KW-1185">Reference proteome</keyword>
<evidence type="ECO:0000313" key="2">
    <source>
        <dbReference type="Proteomes" id="UP000001882"/>
    </source>
</evidence>
<dbReference type="AlphaFoldDB" id="D1YYZ9"/>
<dbReference type="Pfam" id="PF13414">
    <property type="entry name" value="TPR_11"/>
    <property type="match status" value="1"/>
</dbReference>
<accession>D1YYZ9</accession>
<dbReference type="SUPFAM" id="SSF48452">
    <property type="entry name" value="TPR-like"/>
    <property type="match status" value="1"/>
</dbReference>